<feature type="compositionally biased region" description="Polar residues" evidence="1">
    <location>
        <begin position="19"/>
        <end position="32"/>
    </location>
</feature>
<dbReference type="WBParaSite" id="NBR_0001882801-mRNA-1">
    <property type="protein sequence ID" value="NBR_0001882801-mRNA-1"/>
    <property type="gene ID" value="NBR_0001882801"/>
</dbReference>
<dbReference type="AlphaFoldDB" id="A0A0N4YNL5"/>
<reference evidence="4" key="1">
    <citation type="submission" date="2017-02" db="UniProtKB">
        <authorList>
            <consortium name="WormBaseParasite"/>
        </authorList>
    </citation>
    <scope>IDENTIFICATION</scope>
</reference>
<sequence length="39" mass="4442">MGKDMLALMEADQSRTDYDSSTLGLGYNSNSRLMPRERM</sequence>
<accession>A0A0N4YNL5</accession>
<dbReference type="STRING" id="27835.A0A0N4YNL5"/>
<reference evidence="2 3" key="2">
    <citation type="submission" date="2018-11" db="EMBL/GenBank/DDBJ databases">
        <authorList>
            <consortium name="Pathogen Informatics"/>
        </authorList>
    </citation>
    <scope>NUCLEOTIDE SEQUENCE [LARGE SCALE GENOMIC DNA]</scope>
</reference>
<dbReference type="EMBL" id="UYSL01023690">
    <property type="protein sequence ID" value="VDL82554.1"/>
    <property type="molecule type" value="Genomic_DNA"/>
</dbReference>
<name>A0A0N4YNL5_NIPBR</name>
<proteinExistence type="predicted"/>
<keyword evidence="3" id="KW-1185">Reference proteome</keyword>
<evidence type="ECO:0000313" key="2">
    <source>
        <dbReference type="EMBL" id="VDL82554.1"/>
    </source>
</evidence>
<protein>
    <submittedName>
        <fullName evidence="2 4">Uncharacterized protein</fullName>
    </submittedName>
</protein>
<evidence type="ECO:0000313" key="3">
    <source>
        <dbReference type="Proteomes" id="UP000271162"/>
    </source>
</evidence>
<gene>
    <name evidence="2" type="ORF">NBR_LOCUS18829</name>
</gene>
<evidence type="ECO:0000256" key="1">
    <source>
        <dbReference type="SAM" id="MobiDB-lite"/>
    </source>
</evidence>
<organism evidence="4">
    <name type="scientific">Nippostrongylus brasiliensis</name>
    <name type="common">Rat hookworm</name>
    <dbReference type="NCBI Taxonomy" id="27835"/>
    <lineage>
        <taxon>Eukaryota</taxon>
        <taxon>Metazoa</taxon>
        <taxon>Ecdysozoa</taxon>
        <taxon>Nematoda</taxon>
        <taxon>Chromadorea</taxon>
        <taxon>Rhabditida</taxon>
        <taxon>Rhabditina</taxon>
        <taxon>Rhabditomorpha</taxon>
        <taxon>Strongyloidea</taxon>
        <taxon>Heligmosomidae</taxon>
        <taxon>Nippostrongylus</taxon>
    </lineage>
</organism>
<feature type="region of interest" description="Disordered" evidence="1">
    <location>
        <begin position="17"/>
        <end position="39"/>
    </location>
</feature>
<dbReference type="Proteomes" id="UP000271162">
    <property type="component" value="Unassembled WGS sequence"/>
</dbReference>
<evidence type="ECO:0000313" key="4">
    <source>
        <dbReference type="WBParaSite" id="NBR_0001882801-mRNA-1"/>
    </source>
</evidence>